<organism evidence="1 2">
    <name type="scientific">Streptomyces toyocaensis</name>
    <dbReference type="NCBI Taxonomy" id="55952"/>
    <lineage>
        <taxon>Bacteria</taxon>
        <taxon>Bacillati</taxon>
        <taxon>Actinomycetota</taxon>
        <taxon>Actinomycetes</taxon>
        <taxon>Kitasatosporales</taxon>
        <taxon>Streptomycetaceae</taxon>
        <taxon>Streptomyces</taxon>
    </lineage>
</organism>
<dbReference type="Proteomes" id="UP000028341">
    <property type="component" value="Unassembled WGS sequence"/>
</dbReference>
<accession>A0A081XJL0</accession>
<proteinExistence type="predicted"/>
<gene>
    <name evidence="1" type="ORF">BU52_28895</name>
</gene>
<evidence type="ECO:0000313" key="2">
    <source>
        <dbReference type="Proteomes" id="UP000028341"/>
    </source>
</evidence>
<sequence length="161" mass="16562">MRSVSDGPQEFDGFFVNSRLKFGGEVEQGEPLGHPSLGTVQSLGQCPLAAMDGQQTLEGAGLVEFFKVLAVDVGDEGGFEELLGGGPLFVTDHHLDGGQTRFTGCGESAAAVDHDVGSVGFDVCFAVGVGLDIGVPVHNGDRLLLTVGRQAACEVGEVSEG</sequence>
<dbReference type="EMBL" id="JFCB01000035">
    <property type="protein sequence ID" value="KES03733.1"/>
    <property type="molecule type" value="Genomic_DNA"/>
</dbReference>
<protein>
    <submittedName>
        <fullName evidence="1">Uncharacterized protein</fullName>
    </submittedName>
</protein>
<name>A0A081XJL0_STRTO</name>
<evidence type="ECO:0000313" key="1">
    <source>
        <dbReference type="EMBL" id="KES03733.1"/>
    </source>
</evidence>
<dbReference type="AlphaFoldDB" id="A0A081XJL0"/>
<keyword evidence="2" id="KW-1185">Reference proteome</keyword>
<comment type="caution">
    <text evidence="1">The sequence shown here is derived from an EMBL/GenBank/DDBJ whole genome shotgun (WGS) entry which is preliminary data.</text>
</comment>
<reference evidence="1 2" key="1">
    <citation type="submission" date="2014-02" db="EMBL/GenBank/DDBJ databases">
        <title>The genome announcement of Streptomyces toyocaensis NRRL15009.</title>
        <authorList>
            <person name="Hong H.-J."/>
            <person name="Kwun M.J."/>
        </authorList>
    </citation>
    <scope>NUCLEOTIDE SEQUENCE [LARGE SCALE GENOMIC DNA]</scope>
    <source>
        <strain evidence="1 2">NRRL 15009</strain>
    </source>
</reference>